<reference evidence="3" key="1">
    <citation type="submission" date="2022-03" db="EMBL/GenBank/DDBJ databases">
        <authorList>
            <person name="Lindestad O."/>
        </authorList>
    </citation>
    <scope>NUCLEOTIDE SEQUENCE</scope>
</reference>
<feature type="compositionally biased region" description="Low complexity" evidence="2">
    <location>
        <begin position="382"/>
        <end position="392"/>
    </location>
</feature>
<feature type="coiled-coil region" evidence="1">
    <location>
        <begin position="413"/>
        <end position="521"/>
    </location>
</feature>
<accession>A0A8S4RH88</accession>
<protein>
    <submittedName>
        <fullName evidence="3">Jg18318 protein</fullName>
    </submittedName>
</protein>
<name>A0A8S4RH88_9NEOP</name>
<comment type="caution">
    <text evidence="3">The sequence shown here is derived from an EMBL/GenBank/DDBJ whole genome shotgun (WGS) entry which is preliminary data.</text>
</comment>
<sequence>MIAGLTKGDKAVRAEKTSDQLRELSVAEYVVKSIHDLQKLHNRLCSSQGNNCVNDREKFVQDSDGLGIFQFLKSYINDAEKNEPSIKNLTIMKFLRSIIEDRELYKKLCSFDDFLDCELENLRDKISLLALLREKMDFADIQKAYDNWRFNDLIGDNDFKRMYVDQAVKEREKPVNEDFEKNIGKYIELVKEGKEVASRYFGKWKEDFQVYCEEIDNNNKVLNINLTHYDNSEPTKISDVLQQEKDIKELNIYCNKKHEIHARKKDKKRYYEFKEGAYYEMTSTWPAKDGSGMCTMIMNVSRDGITEILKFNGEDFVSSKEILELIKQNDELYIQGLSLYDAVMESLEENRATPINLYNESMVAYQGKEPEGKLDHKVDADNSLPSSPSINSNALEANLQHTETQPEIASQQITDLQNSFRKEERKNTELQTELAQKDEKLASVLAELQEKAQELKNVCEAKGKLEGKLKGVNTEKKELEDKLKEAAHIMKEKEQYISNLKLQVQELKDEYKAQLESYEQGICKLAWEVEELRSKLECENEWDDKVVEIADGLGEKIHADEQRSLNNQFYTPTRNIFNETNNESCVPLEEKMTLLRSSSSDGGYGSDNGLSSNMSSIEQRSFNHQFYTLAGNVFSEPDSASQKKTELSRSSSFDSGLDSDEENCDNDLSSKITSIEKVVESRSVGSSLSSCIVKEMIGVKLQEQYSSRV</sequence>
<dbReference type="AlphaFoldDB" id="A0A8S4RH88"/>
<evidence type="ECO:0000256" key="1">
    <source>
        <dbReference type="SAM" id="Coils"/>
    </source>
</evidence>
<evidence type="ECO:0000256" key="2">
    <source>
        <dbReference type="SAM" id="MobiDB-lite"/>
    </source>
</evidence>
<evidence type="ECO:0000313" key="3">
    <source>
        <dbReference type="EMBL" id="CAH2235616.1"/>
    </source>
</evidence>
<dbReference type="Proteomes" id="UP000838756">
    <property type="component" value="Unassembled WGS sequence"/>
</dbReference>
<feature type="region of interest" description="Disordered" evidence="2">
    <location>
        <begin position="639"/>
        <end position="666"/>
    </location>
</feature>
<keyword evidence="1" id="KW-0175">Coiled coil</keyword>
<dbReference type="EMBL" id="CAKXAJ010025143">
    <property type="protein sequence ID" value="CAH2235616.1"/>
    <property type="molecule type" value="Genomic_DNA"/>
</dbReference>
<organism evidence="3 4">
    <name type="scientific">Pararge aegeria aegeria</name>
    <dbReference type="NCBI Taxonomy" id="348720"/>
    <lineage>
        <taxon>Eukaryota</taxon>
        <taxon>Metazoa</taxon>
        <taxon>Ecdysozoa</taxon>
        <taxon>Arthropoda</taxon>
        <taxon>Hexapoda</taxon>
        <taxon>Insecta</taxon>
        <taxon>Pterygota</taxon>
        <taxon>Neoptera</taxon>
        <taxon>Endopterygota</taxon>
        <taxon>Lepidoptera</taxon>
        <taxon>Glossata</taxon>
        <taxon>Ditrysia</taxon>
        <taxon>Papilionoidea</taxon>
        <taxon>Nymphalidae</taxon>
        <taxon>Satyrinae</taxon>
        <taxon>Satyrini</taxon>
        <taxon>Parargina</taxon>
        <taxon>Pararge</taxon>
    </lineage>
</organism>
<feature type="region of interest" description="Disordered" evidence="2">
    <location>
        <begin position="373"/>
        <end position="392"/>
    </location>
</feature>
<evidence type="ECO:0000313" key="4">
    <source>
        <dbReference type="Proteomes" id="UP000838756"/>
    </source>
</evidence>
<dbReference type="OrthoDB" id="8213822at2759"/>
<proteinExistence type="predicted"/>
<gene>
    <name evidence="3" type="primary">jg18318</name>
    <name evidence="3" type="ORF">PAEG_LOCUS13241</name>
</gene>
<keyword evidence="4" id="KW-1185">Reference proteome</keyword>